<dbReference type="SUPFAM" id="SSF55729">
    <property type="entry name" value="Acyl-CoA N-acyltransferases (Nat)"/>
    <property type="match status" value="1"/>
</dbReference>
<keyword evidence="5" id="KW-1185">Reference proteome</keyword>
<dbReference type="PANTHER" id="PTHR43800">
    <property type="entry name" value="PEPTIDYL-LYSINE N-ACETYLTRANSFERASE YJAB"/>
    <property type="match status" value="1"/>
</dbReference>
<evidence type="ECO:0000256" key="1">
    <source>
        <dbReference type="ARBA" id="ARBA00022679"/>
    </source>
</evidence>
<evidence type="ECO:0000313" key="4">
    <source>
        <dbReference type="EMBL" id="MCA5005366.1"/>
    </source>
</evidence>
<dbReference type="Gene3D" id="3.40.630.30">
    <property type="match status" value="1"/>
</dbReference>
<dbReference type="EMBL" id="JADEYP010000015">
    <property type="protein sequence ID" value="MCA5005366.1"/>
    <property type="molecule type" value="Genomic_DNA"/>
</dbReference>
<dbReference type="PROSITE" id="PS51186">
    <property type="entry name" value="GNAT"/>
    <property type="match status" value="1"/>
</dbReference>
<evidence type="ECO:0000256" key="2">
    <source>
        <dbReference type="ARBA" id="ARBA00023315"/>
    </source>
</evidence>
<dbReference type="InterPro" id="IPR000182">
    <property type="entry name" value="GNAT_dom"/>
</dbReference>
<sequence length="161" mass="18969">MLNIHRARLEDASIIHRLAHQIYFPTYKGILTPNQMEFMLEKSYSIEALQQSMQNDQDFYIAYYHHKPIGFIGLKIKDSQILRIEKLYLLPETQGRGVGNGLINFAISQAKEMNRSILELNVNRGNKAYYFYLKMNFKVVQEIDIPYYGYVLDDYVMQLCL</sequence>
<gene>
    <name evidence="4" type="ORF">IPZ78_09390</name>
</gene>
<dbReference type="Pfam" id="PF13673">
    <property type="entry name" value="Acetyltransf_10"/>
    <property type="match status" value="1"/>
</dbReference>
<feature type="domain" description="N-acetyltransferase" evidence="3">
    <location>
        <begin position="2"/>
        <end position="161"/>
    </location>
</feature>
<reference evidence="4" key="1">
    <citation type="submission" date="2020-10" db="EMBL/GenBank/DDBJ databases">
        <authorList>
            <person name="Lu T."/>
            <person name="Wang Q."/>
            <person name="Han X."/>
        </authorList>
    </citation>
    <scope>NUCLEOTIDE SEQUENCE</scope>
    <source>
        <strain evidence="4">WQ 366</strain>
    </source>
</reference>
<dbReference type="InterPro" id="IPR016181">
    <property type="entry name" value="Acyl_CoA_acyltransferase"/>
</dbReference>
<name>A0ABS7Z7G9_9SPHI</name>
<evidence type="ECO:0000313" key="5">
    <source>
        <dbReference type="Proteomes" id="UP001165302"/>
    </source>
</evidence>
<dbReference type="Proteomes" id="UP001165302">
    <property type="component" value="Unassembled WGS sequence"/>
</dbReference>
<dbReference type="PANTHER" id="PTHR43800:SF1">
    <property type="entry name" value="PEPTIDYL-LYSINE N-ACETYLTRANSFERASE YJAB"/>
    <property type="match status" value="1"/>
</dbReference>
<comment type="caution">
    <text evidence="4">The sequence shown here is derived from an EMBL/GenBank/DDBJ whole genome shotgun (WGS) entry which is preliminary data.</text>
</comment>
<dbReference type="CDD" id="cd04301">
    <property type="entry name" value="NAT_SF"/>
    <property type="match status" value="1"/>
</dbReference>
<keyword evidence="2" id="KW-0012">Acyltransferase</keyword>
<accession>A0ABS7Z7G9</accession>
<protein>
    <submittedName>
        <fullName evidence="4">GNAT family N-acetyltransferase</fullName>
    </submittedName>
</protein>
<proteinExistence type="predicted"/>
<keyword evidence="1" id="KW-0808">Transferase</keyword>
<organism evidence="4 5">
    <name type="scientific">Sphingobacterium bovistauri</name>
    <dbReference type="NCBI Taxonomy" id="2781959"/>
    <lineage>
        <taxon>Bacteria</taxon>
        <taxon>Pseudomonadati</taxon>
        <taxon>Bacteroidota</taxon>
        <taxon>Sphingobacteriia</taxon>
        <taxon>Sphingobacteriales</taxon>
        <taxon>Sphingobacteriaceae</taxon>
        <taxon>Sphingobacterium</taxon>
    </lineage>
</organism>
<evidence type="ECO:0000259" key="3">
    <source>
        <dbReference type="PROSITE" id="PS51186"/>
    </source>
</evidence>
<dbReference type="RefSeq" id="WP_225553017.1">
    <property type="nucleotide sequence ID" value="NZ_JADEYP010000015.1"/>
</dbReference>